<dbReference type="Proteomes" id="UP000552587">
    <property type="component" value="Unassembled WGS sequence"/>
</dbReference>
<proteinExistence type="predicted"/>
<dbReference type="EMBL" id="JACHTE010000008">
    <property type="protein sequence ID" value="MBB1089132.1"/>
    <property type="molecule type" value="Genomic_DNA"/>
</dbReference>
<evidence type="ECO:0000313" key="3">
    <source>
        <dbReference type="EMBL" id="MBB1089132.1"/>
    </source>
</evidence>
<reference evidence="3 4" key="1">
    <citation type="submission" date="2020-07" db="EMBL/GenBank/DDBJ databases">
        <authorList>
            <person name="Xu S."/>
            <person name="Li A."/>
        </authorList>
    </citation>
    <scope>NUCLEOTIDE SEQUENCE [LARGE SCALE GENOMIC DNA]</scope>
    <source>
        <strain evidence="3 4">SG-8</strain>
    </source>
</reference>
<feature type="domain" description="DUF4126" evidence="2">
    <location>
        <begin position="10"/>
        <end position="153"/>
    </location>
</feature>
<keyword evidence="4" id="KW-1185">Reference proteome</keyword>
<keyword evidence="1" id="KW-1133">Transmembrane helix</keyword>
<keyword evidence="1" id="KW-0472">Membrane</keyword>
<dbReference type="InterPro" id="IPR025196">
    <property type="entry name" value="DUF4126"/>
</dbReference>
<evidence type="ECO:0000313" key="4">
    <source>
        <dbReference type="Proteomes" id="UP000552587"/>
    </source>
</evidence>
<organism evidence="3 4">
    <name type="scientific">Marilutibacter penaei</name>
    <dbReference type="NCBI Taxonomy" id="2759900"/>
    <lineage>
        <taxon>Bacteria</taxon>
        <taxon>Pseudomonadati</taxon>
        <taxon>Pseudomonadota</taxon>
        <taxon>Gammaproteobacteria</taxon>
        <taxon>Lysobacterales</taxon>
        <taxon>Lysobacteraceae</taxon>
        <taxon>Marilutibacter</taxon>
    </lineage>
</organism>
<feature type="transmembrane region" description="Helical" evidence="1">
    <location>
        <begin position="141"/>
        <end position="159"/>
    </location>
</feature>
<dbReference type="AlphaFoldDB" id="A0A7W3YFE8"/>
<feature type="transmembrane region" description="Helical" evidence="1">
    <location>
        <begin position="101"/>
        <end position="121"/>
    </location>
</feature>
<dbReference type="Pfam" id="PF13548">
    <property type="entry name" value="DUF4126"/>
    <property type="match status" value="1"/>
</dbReference>
<protein>
    <submittedName>
        <fullName evidence="3">DUF4126 domain-containing protein</fullName>
    </submittedName>
</protein>
<comment type="caution">
    <text evidence="3">The sequence shown here is derived from an EMBL/GenBank/DDBJ whole genome shotgun (WGS) entry which is preliminary data.</text>
</comment>
<dbReference type="RefSeq" id="WP_182669917.1">
    <property type="nucleotide sequence ID" value="NZ_JACHTE010000008.1"/>
</dbReference>
<gene>
    <name evidence="3" type="ORF">H4F99_11635</name>
</gene>
<name>A0A7W3YFE8_9GAMM</name>
<keyword evidence="1" id="KW-0812">Transmembrane</keyword>
<sequence>MWLLIACVLSGLASGGRTFLAPALLAWAVAFAWLPLDGTTLHWVDSGVFRWLLTVLAVLELLGDKSPRAPSRKQPAAVVARLLSGGGCGALLALATGHAPWVGIVVGAGAAVAGTWGGFALRRRLAERLGHDLPAALIEDALVLMLAAASVILAMGGGVPG</sequence>
<accession>A0A7W3YFE8</accession>
<evidence type="ECO:0000256" key="1">
    <source>
        <dbReference type="SAM" id="Phobius"/>
    </source>
</evidence>
<evidence type="ECO:0000259" key="2">
    <source>
        <dbReference type="Pfam" id="PF13548"/>
    </source>
</evidence>